<dbReference type="RefSeq" id="WP_055263066.1">
    <property type="nucleotide sequence ID" value="NZ_CABIXQ010000001.1"/>
</dbReference>
<accession>A0A173YCX1</accession>
<dbReference type="EMBL" id="CYZX01000001">
    <property type="protein sequence ID" value="CUN60608.1"/>
    <property type="molecule type" value="Genomic_DNA"/>
</dbReference>
<evidence type="ECO:0000313" key="1">
    <source>
        <dbReference type="EMBL" id="CUN60608.1"/>
    </source>
</evidence>
<sequence>MKEEFVRAIDLAKELNLYLKIVTATNTFESYNSFFNIYEQYEEACRRIAVLTPYKELEEIYDEESGSEIIKNSIIDGNVWLKEFSLLIDPNTIDIKEIKLTKDEANKIKEALLTIK</sequence>
<dbReference type="OrthoDB" id="1911444at2"/>
<dbReference type="AlphaFoldDB" id="A0A173YCX1"/>
<proteinExistence type="predicted"/>
<protein>
    <submittedName>
        <fullName evidence="1">Uncharacterized protein</fullName>
    </submittedName>
</protein>
<name>A0A173YCX1_9CLOT</name>
<dbReference type="Proteomes" id="UP000095594">
    <property type="component" value="Unassembled WGS sequence"/>
</dbReference>
<organism evidence="1 2">
    <name type="scientific">Clostridium disporicum</name>
    <dbReference type="NCBI Taxonomy" id="84024"/>
    <lineage>
        <taxon>Bacteria</taxon>
        <taxon>Bacillati</taxon>
        <taxon>Bacillota</taxon>
        <taxon>Clostridia</taxon>
        <taxon>Eubacteriales</taxon>
        <taxon>Clostridiaceae</taxon>
        <taxon>Clostridium</taxon>
    </lineage>
</organism>
<reference evidence="1 2" key="1">
    <citation type="submission" date="2015-09" db="EMBL/GenBank/DDBJ databases">
        <authorList>
            <consortium name="Pathogen Informatics"/>
        </authorList>
    </citation>
    <scope>NUCLEOTIDE SEQUENCE [LARGE SCALE GENOMIC DNA]</scope>
    <source>
        <strain evidence="1 2">2789STDY5834856</strain>
    </source>
</reference>
<evidence type="ECO:0000313" key="2">
    <source>
        <dbReference type="Proteomes" id="UP000095594"/>
    </source>
</evidence>
<gene>
    <name evidence="1" type="ORF">ERS852471_00227</name>
</gene>